<dbReference type="Proteomes" id="UP000533598">
    <property type="component" value="Unassembled WGS sequence"/>
</dbReference>
<dbReference type="InterPro" id="IPR033396">
    <property type="entry name" value="DUF5107"/>
</dbReference>
<name>A0A7W7CAX4_9PSEU</name>
<comment type="caution">
    <text evidence="2">The sequence shown here is derived from an EMBL/GenBank/DDBJ whole genome shotgun (WGS) entry which is preliminary data.</text>
</comment>
<protein>
    <submittedName>
        <fullName evidence="2">Tetratricopeptide (TPR) repeat protein</fullName>
    </submittedName>
</protein>
<evidence type="ECO:0000313" key="3">
    <source>
        <dbReference type="Proteomes" id="UP000533598"/>
    </source>
</evidence>
<feature type="domain" description="DUF5107" evidence="1">
    <location>
        <begin position="53"/>
        <end position="334"/>
    </location>
</feature>
<reference evidence="2 3" key="1">
    <citation type="submission" date="2020-08" db="EMBL/GenBank/DDBJ databases">
        <title>Sequencing the genomes of 1000 actinobacteria strains.</title>
        <authorList>
            <person name="Klenk H.-P."/>
        </authorList>
    </citation>
    <scope>NUCLEOTIDE SEQUENCE [LARGE SCALE GENOMIC DNA]</scope>
    <source>
        <strain evidence="2 3">DSM 44230</strain>
    </source>
</reference>
<gene>
    <name evidence="2" type="ORF">HNR67_003903</name>
</gene>
<keyword evidence="3" id="KW-1185">Reference proteome</keyword>
<evidence type="ECO:0000313" key="2">
    <source>
        <dbReference type="EMBL" id="MBB4677785.1"/>
    </source>
</evidence>
<dbReference type="InterPro" id="IPR011990">
    <property type="entry name" value="TPR-like_helical_dom_sf"/>
</dbReference>
<sequence>MTSIQRGSLTLPISAVGPENPLPPLAGLPDGAGAVDLSEVPADLAAGARYGHVRSMLPYLTQDDYRRAPQESTVDTVVLDNGLLRAVFVPALGGRLWSLTDLVADRELLHVPNLLQPANLALRNAWFAGGVEWNIGTRGHSPFTCAPLHAAQVRGPGGVPALRLWEWERLRGLVFQVDAWLAEDSPVLHVGVRVHNPQPHEVPMYWWSNTAVAETARTRVLAPSTSAFRTHYSGKLSRVDVPVHGELETTYPAGIPDAADFFHDLPDDLDGRPWIAALDETGYGLAQASTGRLRGRKLFCWGESVGGRHWQEWLGGPDTAPYCEIQAGLARTQYEHLPMPAGADWTWVETYGPLRTDPALVHGDWPVAVAEVNRALDETSPAACLHAALHEYAEVTAKLPPVASLSAGSGWGAVERHRRALAKENPLPPESTPFAEDTLGTDQVPWLHLLRTGELPEPDPAVPPSSYVDGADWAVRLAAAPEHWATAYHRGVLAHGAGALDEAADHYRRSLALGSSPWALRALALVAAEQEDQATACTLFRQALAAAPEVWQLAVETVSTLLQAGDPAVALEVLAGLPSSVAAHGRVQLLRVQAHLAAGQPERAAELLRAGIEVPDLREGEISLDHLWAQACPDTPLPAHYDFRMHV</sequence>
<accession>A0A7W7CAX4</accession>
<dbReference type="SUPFAM" id="SSF48452">
    <property type="entry name" value="TPR-like"/>
    <property type="match status" value="1"/>
</dbReference>
<dbReference type="EMBL" id="JACHMH010000001">
    <property type="protein sequence ID" value="MBB4677785.1"/>
    <property type="molecule type" value="Genomic_DNA"/>
</dbReference>
<evidence type="ECO:0000259" key="1">
    <source>
        <dbReference type="Pfam" id="PF17128"/>
    </source>
</evidence>
<proteinExistence type="predicted"/>
<dbReference type="AlphaFoldDB" id="A0A7W7CAX4"/>
<organism evidence="2 3">
    <name type="scientific">Crossiella cryophila</name>
    <dbReference type="NCBI Taxonomy" id="43355"/>
    <lineage>
        <taxon>Bacteria</taxon>
        <taxon>Bacillati</taxon>
        <taxon>Actinomycetota</taxon>
        <taxon>Actinomycetes</taxon>
        <taxon>Pseudonocardiales</taxon>
        <taxon>Pseudonocardiaceae</taxon>
        <taxon>Crossiella</taxon>
    </lineage>
</organism>
<dbReference type="Pfam" id="PF17128">
    <property type="entry name" value="DUF5107"/>
    <property type="match status" value="1"/>
</dbReference>
<dbReference type="RefSeq" id="WP_185003690.1">
    <property type="nucleotide sequence ID" value="NZ_BAAAUI010000002.1"/>
</dbReference>
<dbReference type="Gene3D" id="1.25.40.10">
    <property type="entry name" value="Tetratricopeptide repeat domain"/>
    <property type="match status" value="1"/>
</dbReference>